<protein>
    <submittedName>
        <fullName evidence="1">Uncharacterized protein</fullName>
    </submittedName>
</protein>
<gene>
    <name evidence="1" type="ORF">EWB00_003269</name>
</gene>
<sequence>TVKEDVGCCVAELVYGTTLRLPGEFVETASTSANLDLNSYVNRLTNAMRSV</sequence>
<proteinExistence type="predicted"/>
<organism evidence="1 2">
    <name type="scientific">Schistosoma japonicum</name>
    <name type="common">Blood fluke</name>
    <dbReference type="NCBI Taxonomy" id="6182"/>
    <lineage>
        <taxon>Eukaryota</taxon>
        <taxon>Metazoa</taxon>
        <taxon>Spiralia</taxon>
        <taxon>Lophotrochozoa</taxon>
        <taxon>Platyhelminthes</taxon>
        <taxon>Trematoda</taxon>
        <taxon>Digenea</taxon>
        <taxon>Strigeidida</taxon>
        <taxon>Schistosomatoidea</taxon>
        <taxon>Schistosomatidae</taxon>
        <taxon>Schistosoma</taxon>
    </lineage>
</organism>
<evidence type="ECO:0000313" key="1">
    <source>
        <dbReference type="EMBL" id="TNN12987.1"/>
    </source>
</evidence>
<dbReference type="AlphaFoldDB" id="A0A4Z2D905"/>
<dbReference type="STRING" id="6182.A0A4Z2D905"/>
<comment type="caution">
    <text evidence="1">The sequence shown here is derived from an EMBL/GenBank/DDBJ whole genome shotgun (WGS) entry which is preliminary data.</text>
</comment>
<evidence type="ECO:0000313" key="2">
    <source>
        <dbReference type="Proteomes" id="UP000311919"/>
    </source>
</evidence>
<feature type="non-terminal residue" evidence="1">
    <location>
        <position position="1"/>
    </location>
</feature>
<keyword evidence="2" id="KW-1185">Reference proteome</keyword>
<reference evidence="1 2" key="1">
    <citation type="submission" date="2019-03" db="EMBL/GenBank/DDBJ databases">
        <title>An improved genome assembly of the fluke Schistosoma japonicum.</title>
        <authorList>
            <person name="Hu W."/>
            <person name="Luo F."/>
            <person name="Yin M."/>
            <person name="Mo X."/>
            <person name="Sun C."/>
            <person name="Wu Q."/>
            <person name="Zhu B."/>
            <person name="Xiang M."/>
            <person name="Wang J."/>
            <person name="Wang Y."/>
            <person name="Zhang T."/>
            <person name="Xu B."/>
            <person name="Zheng H."/>
            <person name="Feng Z."/>
        </authorList>
    </citation>
    <scope>NUCLEOTIDE SEQUENCE [LARGE SCALE GENOMIC DNA]</scope>
    <source>
        <strain evidence="1">HuSjv2</strain>
        <tissue evidence="1">Worms</tissue>
    </source>
</reference>
<dbReference type="EMBL" id="SKCS01000204">
    <property type="protein sequence ID" value="TNN12987.1"/>
    <property type="molecule type" value="Genomic_DNA"/>
</dbReference>
<dbReference type="OrthoDB" id="10056584at2759"/>
<feature type="non-terminal residue" evidence="1">
    <location>
        <position position="51"/>
    </location>
</feature>
<dbReference type="Proteomes" id="UP000311919">
    <property type="component" value="Unassembled WGS sequence"/>
</dbReference>
<name>A0A4Z2D905_SCHJA</name>
<accession>A0A4Z2D905</accession>